<dbReference type="Pfam" id="PF00574">
    <property type="entry name" value="CLP_protease"/>
    <property type="match status" value="1"/>
</dbReference>
<gene>
    <name evidence="5" type="ORF">CYMTET_41021</name>
    <name evidence="4" type="ORF">CYMTET_41028</name>
    <name evidence="3" type="ORF">CYMTET_47284</name>
</gene>
<protein>
    <recommendedName>
        <fullName evidence="2">ATP-dependent Clp protease proteolytic subunit</fullName>
    </recommendedName>
</protein>
<evidence type="ECO:0000256" key="1">
    <source>
        <dbReference type="ARBA" id="ARBA00007039"/>
    </source>
</evidence>
<dbReference type="GO" id="GO:0009536">
    <property type="term" value="C:plastid"/>
    <property type="evidence" value="ECO:0007669"/>
    <property type="project" value="UniProtKB-ARBA"/>
</dbReference>
<organism evidence="4 6">
    <name type="scientific">Cymbomonas tetramitiformis</name>
    <dbReference type="NCBI Taxonomy" id="36881"/>
    <lineage>
        <taxon>Eukaryota</taxon>
        <taxon>Viridiplantae</taxon>
        <taxon>Chlorophyta</taxon>
        <taxon>Pyramimonadophyceae</taxon>
        <taxon>Pyramimonadales</taxon>
        <taxon>Pyramimonadaceae</taxon>
        <taxon>Cymbomonas</taxon>
    </lineage>
</organism>
<dbReference type="Gene3D" id="3.90.226.10">
    <property type="entry name" value="2-enoyl-CoA Hydratase, Chain A, domain 1"/>
    <property type="match status" value="1"/>
</dbReference>
<dbReference type="EMBL" id="LGRX02033090">
    <property type="protein sequence ID" value="KAK3243015.1"/>
    <property type="molecule type" value="Genomic_DNA"/>
</dbReference>
<dbReference type="EMBL" id="LGRX02027263">
    <property type="protein sequence ID" value="KAK3249575.1"/>
    <property type="molecule type" value="Genomic_DNA"/>
</dbReference>
<dbReference type="InterPro" id="IPR001907">
    <property type="entry name" value="ClpP"/>
</dbReference>
<dbReference type="GO" id="GO:0004176">
    <property type="term" value="F:ATP-dependent peptidase activity"/>
    <property type="evidence" value="ECO:0007669"/>
    <property type="project" value="InterPro"/>
</dbReference>
<reference evidence="4 6" key="1">
    <citation type="journal article" date="2015" name="Genome Biol. Evol.">
        <title>Comparative Genomics of a Bacterivorous Green Alga Reveals Evolutionary Causalities and Consequences of Phago-Mixotrophic Mode of Nutrition.</title>
        <authorList>
            <person name="Burns J.A."/>
            <person name="Paasch A."/>
            <person name="Narechania A."/>
            <person name="Kim E."/>
        </authorList>
    </citation>
    <scope>NUCLEOTIDE SEQUENCE [LARGE SCALE GENOMIC DNA]</scope>
    <source>
        <strain evidence="4">PLY_AMNH</strain>
    </source>
</reference>
<dbReference type="AlphaFoldDB" id="A0AAE0F2Y5"/>
<dbReference type="PRINTS" id="PR00127">
    <property type="entry name" value="CLPPROTEASEP"/>
</dbReference>
<dbReference type="GO" id="GO:0009368">
    <property type="term" value="C:endopeptidase Clp complex"/>
    <property type="evidence" value="ECO:0007669"/>
    <property type="project" value="TreeGrafter"/>
</dbReference>
<dbReference type="GO" id="GO:0051117">
    <property type="term" value="F:ATPase binding"/>
    <property type="evidence" value="ECO:0007669"/>
    <property type="project" value="TreeGrafter"/>
</dbReference>
<dbReference type="InterPro" id="IPR029045">
    <property type="entry name" value="ClpP/crotonase-like_dom_sf"/>
</dbReference>
<dbReference type="PANTHER" id="PTHR10381:SF11">
    <property type="entry name" value="ATP-DEPENDENT CLP PROTEASE PROTEOLYTIC SUBUNIT, MITOCHONDRIAL"/>
    <property type="match status" value="1"/>
</dbReference>
<evidence type="ECO:0000313" key="5">
    <source>
        <dbReference type="EMBL" id="KAK3249575.1"/>
    </source>
</evidence>
<evidence type="ECO:0000313" key="4">
    <source>
        <dbReference type="EMBL" id="KAK3249549.1"/>
    </source>
</evidence>
<dbReference type="GO" id="GO:0006515">
    <property type="term" value="P:protein quality control for misfolded or incompletely synthesized proteins"/>
    <property type="evidence" value="ECO:0007669"/>
    <property type="project" value="TreeGrafter"/>
</dbReference>
<proteinExistence type="inferred from homology"/>
<comment type="caution">
    <text evidence="4">The sequence shown here is derived from an EMBL/GenBank/DDBJ whole genome shotgun (WGS) entry which is preliminary data.</text>
</comment>
<accession>A0AAE0F2Y5</accession>
<name>A0AAE0F2Y5_9CHLO</name>
<dbReference type="GO" id="GO:0004252">
    <property type="term" value="F:serine-type endopeptidase activity"/>
    <property type="evidence" value="ECO:0007669"/>
    <property type="project" value="InterPro"/>
</dbReference>
<dbReference type="InterPro" id="IPR023562">
    <property type="entry name" value="ClpP/TepA"/>
</dbReference>
<dbReference type="Proteomes" id="UP001190700">
    <property type="component" value="Unassembled WGS sequence"/>
</dbReference>
<evidence type="ECO:0000256" key="2">
    <source>
        <dbReference type="RuleBase" id="RU003567"/>
    </source>
</evidence>
<dbReference type="EMBL" id="LGRX02027264">
    <property type="protein sequence ID" value="KAK3249549.1"/>
    <property type="molecule type" value="Genomic_DNA"/>
</dbReference>
<reference evidence="4" key="2">
    <citation type="submission" date="2023-06" db="EMBL/GenBank/DDBJ databases">
        <title>Long-read-based genome assembly of the green algal bacterivore Cymbomonas tetramitiformis.</title>
        <authorList>
            <person name="Gyaltshen Y."/>
            <person name="Rozenberg A."/>
            <person name="Paasch A."/>
            <person name="Burns J.A."/>
            <person name="Warring S."/>
            <person name="Larson R."/>
            <person name="Maurer-Alcala X."/>
            <person name="Dacks J."/>
            <person name="Kim E."/>
        </authorList>
    </citation>
    <scope>NUCLEOTIDE SEQUENCE</scope>
    <source>
        <strain evidence="4">PLY_AMNH</strain>
    </source>
</reference>
<comment type="similarity">
    <text evidence="1 2">Belongs to the peptidase S14 family.</text>
</comment>
<evidence type="ECO:0000313" key="3">
    <source>
        <dbReference type="EMBL" id="KAK3243015.1"/>
    </source>
</evidence>
<sequence length="226" mass="24779">MSTFDFGATRPKNIDQNVQGSAGGAKIRSNMDSLLGAELVEISLTGPIDEIAADIVCDGFFKATRRKQASVMFFIHSTGGSVAAGKRILDAMRVYRKVVHGGVHTHVAVQAMSMAAVLFLYGDYRTMCKTATLMLHQVSIRDTVTCSRTATDSASSSAYHTKLNSELFEIVASRCLLTMEDLRRQAFAQDWYVCAEDAVKSKMVECVLDCSPYTTIQLSCKLDIHE</sequence>
<keyword evidence="6" id="KW-1185">Reference proteome</keyword>
<evidence type="ECO:0000313" key="6">
    <source>
        <dbReference type="Proteomes" id="UP001190700"/>
    </source>
</evidence>
<dbReference type="SUPFAM" id="SSF52096">
    <property type="entry name" value="ClpP/crotonase"/>
    <property type="match status" value="1"/>
</dbReference>
<dbReference type="PANTHER" id="PTHR10381">
    <property type="entry name" value="ATP-DEPENDENT CLP PROTEASE PROTEOLYTIC SUBUNIT"/>
    <property type="match status" value="1"/>
</dbReference>